<keyword evidence="2" id="KW-1185">Reference proteome</keyword>
<sequence>MSTAILHRMLIKTHHMTSRKKIGVITRAAKTHDCSVLLKVGAPPGIMLCEGEENGVKEWENVVRKLRYKDMRLVKRESIEKMSLGPLGVETGDVQEIEEIKDFAKLLEGDEGLYQWWRVGMGNSQNSHSQPGHGRRQHRRGIDAYPQASQILKRSINQG</sequence>
<dbReference type="HOGENOM" id="CLU_115008_0_0_1"/>
<name>S3DA08_GLAL2</name>
<dbReference type="InterPro" id="IPR059181">
    <property type="entry name" value="RWDD2A-B_C"/>
</dbReference>
<dbReference type="CDD" id="cd24163">
    <property type="entry name" value="RWDD2_C"/>
    <property type="match status" value="1"/>
</dbReference>
<accession>S3DA08</accession>
<dbReference type="AlphaFoldDB" id="S3DA08"/>
<reference evidence="1 2" key="1">
    <citation type="journal article" date="2013" name="BMC Genomics">
        <title>Genomics-driven discovery of the pneumocandin biosynthetic gene cluster in the fungus Glarea lozoyensis.</title>
        <authorList>
            <person name="Chen L."/>
            <person name="Yue Q."/>
            <person name="Zhang X."/>
            <person name="Xiang M."/>
            <person name="Wang C."/>
            <person name="Li S."/>
            <person name="Che Y."/>
            <person name="Ortiz-Lopez F.J."/>
            <person name="Bills G.F."/>
            <person name="Liu X."/>
            <person name="An Z."/>
        </authorList>
    </citation>
    <scope>NUCLEOTIDE SEQUENCE [LARGE SCALE GENOMIC DNA]</scope>
    <source>
        <strain evidence="2">ATCC 20868 / MF5171</strain>
    </source>
</reference>
<dbReference type="GeneID" id="19470013"/>
<organism evidence="1 2">
    <name type="scientific">Glarea lozoyensis (strain ATCC 20868 / MF5171)</name>
    <dbReference type="NCBI Taxonomy" id="1116229"/>
    <lineage>
        <taxon>Eukaryota</taxon>
        <taxon>Fungi</taxon>
        <taxon>Dikarya</taxon>
        <taxon>Ascomycota</taxon>
        <taxon>Pezizomycotina</taxon>
        <taxon>Leotiomycetes</taxon>
        <taxon>Helotiales</taxon>
        <taxon>Helotiaceae</taxon>
        <taxon>Glarea</taxon>
    </lineage>
</organism>
<dbReference type="OrthoDB" id="432412at2759"/>
<evidence type="ECO:0000313" key="1">
    <source>
        <dbReference type="EMBL" id="EPE35272.1"/>
    </source>
</evidence>
<proteinExistence type="predicted"/>
<dbReference type="RefSeq" id="XP_008077351.1">
    <property type="nucleotide sequence ID" value="XM_008079160.1"/>
</dbReference>
<evidence type="ECO:0000313" key="2">
    <source>
        <dbReference type="Proteomes" id="UP000016922"/>
    </source>
</evidence>
<dbReference type="KEGG" id="glz:GLAREA_10969"/>
<protein>
    <submittedName>
        <fullName evidence="1">Uncharacterized protein</fullName>
    </submittedName>
</protein>
<gene>
    <name evidence="1" type="ORF">GLAREA_10969</name>
</gene>
<dbReference type="Proteomes" id="UP000016922">
    <property type="component" value="Unassembled WGS sequence"/>
</dbReference>
<dbReference type="EMBL" id="KE145354">
    <property type="protein sequence ID" value="EPE35272.1"/>
    <property type="molecule type" value="Genomic_DNA"/>
</dbReference>
<dbReference type="eggNOG" id="ENOG502S3UC">
    <property type="taxonomic scope" value="Eukaryota"/>
</dbReference>
<dbReference type="OMA" id="VESWVDV"/>